<organism evidence="1 2">
    <name type="scientific">Panagrolaimus sp. JU765</name>
    <dbReference type="NCBI Taxonomy" id="591449"/>
    <lineage>
        <taxon>Eukaryota</taxon>
        <taxon>Metazoa</taxon>
        <taxon>Ecdysozoa</taxon>
        <taxon>Nematoda</taxon>
        <taxon>Chromadorea</taxon>
        <taxon>Rhabditida</taxon>
        <taxon>Tylenchina</taxon>
        <taxon>Panagrolaimomorpha</taxon>
        <taxon>Panagrolaimoidea</taxon>
        <taxon>Panagrolaimidae</taxon>
        <taxon>Panagrolaimus</taxon>
    </lineage>
</organism>
<evidence type="ECO:0000313" key="1">
    <source>
        <dbReference type="Proteomes" id="UP000887576"/>
    </source>
</evidence>
<accession>A0AC34RKK6</accession>
<protein>
    <submittedName>
        <fullName evidence="2">Heat shock protein 90</fullName>
    </submittedName>
</protein>
<dbReference type="Proteomes" id="UP000887576">
    <property type="component" value="Unplaced"/>
</dbReference>
<proteinExistence type="predicted"/>
<sequence length="111" mass="12727">MIDLGTIGAANIQEDISMIGQFGVGFYSAFVIADRVMVTSKHVDEDRGYEWEAIDRRCFSVRLSAFDLKIGTSVKLFVKETHEEFLQKKKILKLIKQLKRSVNYKIQVLVI</sequence>
<name>A0AC34RKK6_9BILA</name>
<dbReference type="WBParaSite" id="JU765_v2.g7837.t1">
    <property type="protein sequence ID" value="JU765_v2.g7837.t1"/>
    <property type="gene ID" value="JU765_v2.g7837"/>
</dbReference>
<evidence type="ECO:0000313" key="2">
    <source>
        <dbReference type="WBParaSite" id="JU765_v2.g7837.t1"/>
    </source>
</evidence>
<reference evidence="2" key="1">
    <citation type="submission" date="2022-11" db="UniProtKB">
        <authorList>
            <consortium name="WormBaseParasite"/>
        </authorList>
    </citation>
    <scope>IDENTIFICATION</scope>
</reference>